<dbReference type="AlphaFoldDB" id="A0A7J5XMF6"/>
<sequence length="306" mass="33751">MRFTHRGATTRKCSNPQITARMALRTAGGRFFYFQRNVLKVSIQTLGFVRFKTSCPVEVSRLDHLVLTVKSVPDTINFYTSLSHITCSLCVFKGDRKALGFGQQKFNLHQLGQEFEPKAKHPTSGSADLCLITKTPLATVASHLKVCGVEIEEGPVERSGAALIGQRVTPVTVESVTASLQNFSLNKCNLDLPIHAVEISRVVMGMLHANMTQQSEEVWADQSSRSEGLHGHFAIQEGAASVELEGVACLMLRFGEWPVDDVLDLRWGDSARAQPHEKLMDRGGSICYPVHPQMGREALEAHVLLL</sequence>
<dbReference type="OrthoDB" id="5371818at2759"/>
<dbReference type="CDD" id="cd07253">
    <property type="entry name" value="GLOD5"/>
    <property type="match status" value="1"/>
</dbReference>
<gene>
    <name evidence="1" type="ORF">F7725_009948</name>
</gene>
<dbReference type="Proteomes" id="UP000518266">
    <property type="component" value="Unassembled WGS sequence"/>
</dbReference>
<dbReference type="Gene3D" id="3.10.180.10">
    <property type="entry name" value="2,3-Dihydroxybiphenyl 1,2-Dioxygenase, domain 1"/>
    <property type="match status" value="1"/>
</dbReference>
<evidence type="ECO:0000313" key="2">
    <source>
        <dbReference type="Proteomes" id="UP000518266"/>
    </source>
</evidence>
<evidence type="ECO:0000313" key="1">
    <source>
        <dbReference type="EMBL" id="KAF3838180.1"/>
    </source>
</evidence>
<proteinExistence type="predicted"/>
<organism evidence="1 2">
    <name type="scientific">Dissostichus mawsoni</name>
    <name type="common">Antarctic cod</name>
    <dbReference type="NCBI Taxonomy" id="36200"/>
    <lineage>
        <taxon>Eukaryota</taxon>
        <taxon>Metazoa</taxon>
        <taxon>Chordata</taxon>
        <taxon>Craniata</taxon>
        <taxon>Vertebrata</taxon>
        <taxon>Euteleostomi</taxon>
        <taxon>Actinopterygii</taxon>
        <taxon>Neopterygii</taxon>
        <taxon>Teleostei</taxon>
        <taxon>Neoteleostei</taxon>
        <taxon>Acanthomorphata</taxon>
        <taxon>Eupercaria</taxon>
        <taxon>Perciformes</taxon>
        <taxon>Notothenioidei</taxon>
        <taxon>Nototheniidae</taxon>
        <taxon>Dissostichus</taxon>
    </lineage>
</organism>
<name>A0A7J5XMF6_DISMA</name>
<keyword evidence="2" id="KW-1185">Reference proteome</keyword>
<dbReference type="InterPro" id="IPR029068">
    <property type="entry name" value="Glyas_Bleomycin-R_OHBP_Dase"/>
</dbReference>
<protein>
    <submittedName>
        <fullName evidence="1">Uncharacterized protein</fullName>
    </submittedName>
</protein>
<accession>A0A7J5XMF6</accession>
<dbReference type="SUPFAM" id="SSF54593">
    <property type="entry name" value="Glyoxalase/Bleomycin resistance protein/Dihydroxybiphenyl dioxygenase"/>
    <property type="match status" value="1"/>
</dbReference>
<reference evidence="1 2" key="1">
    <citation type="submission" date="2020-03" db="EMBL/GenBank/DDBJ databases">
        <title>Dissostichus mawsoni Genome sequencing and assembly.</title>
        <authorList>
            <person name="Park H."/>
        </authorList>
    </citation>
    <scope>NUCLEOTIDE SEQUENCE [LARGE SCALE GENOMIC DNA]</scope>
    <source>
        <strain evidence="1">DM0001</strain>
        <tissue evidence="1">Muscle</tissue>
    </source>
</reference>
<comment type="caution">
    <text evidence="1">The sequence shown here is derived from an EMBL/GenBank/DDBJ whole genome shotgun (WGS) entry which is preliminary data.</text>
</comment>
<dbReference type="EMBL" id="JAAKFY010000022">
    <property type="protein sequence ID" value="KAF3838180.1"/>
    <property type="molecule type" value="Genomic_DNA"/>
</dbReference>